<reference evidence="10" key="1">
    <citation type="journal article" date="2020" name="bioRxiv">
        <title>Comparative genomics of Chlamydomonas.</title>
        <authorList>
            <person name="Craig R.J."/>
            <person name="Hasan A.R."/>
            <person name="Ness R.W."/>
            <person name="Keightley P.D."/>
        </authorList>
    </citation>
    <scope>NUCLEOTIDE SEQUENCE</scope>
    <source>
        <strain evidence="10">SAG 7.73</strain>
    </source>
</reference>
<dbReference type="EMBL" id="JAEHOC010000004">
    <property type="protein sequence ID" value="KAG2442335.1"/>
    <property type="molecule type" value="Genomic_DNA"/>
</dbReference>
<evidence type="ECO:0000313" key="10">
    <source>
        <dbReference type="EMBL" id="KAG2442335.1"/>
    </source>
</evidence>
<protein>
    <recommendedName>
        <fullName evidence="6">Protein CLP1 homolog</fullName>
    </recommendedName>
</protein>
<dbReference type="FunFam" id="2.60.120.1030:FF:000001">
    <property type="entry name" value="Protein CLP1 homolog 5"/>
    <property type="match status" value="1"/>
</dbReference>
<feature type="binding site" evidence="6">
    <location>
        <position position="58"/>
    </location>
    <ligand>
        <name>ATP</name>
        <dbReference type="ChEBI" id="CHEBI:30616"/>
    </ligand>
</feature>
<proteinExistence type="inferred from homology"/>
<gene>
    <name evidence="10" type="ORF">HXX76_002421</name>
</gene>
<dbReference type="HAMAP" id="MF_03035">
    <property type="entry name" value="Clp1"/>
    <property type="match status" value="1"/>
</dbReference>
<accession>A0A835TNN1</accession>
<comment type="similarity">
    <text evidence="6">Belongs to the Clp1 family. Clp1 subfamily.</text>
</comment>
<evidence type="ECO:0000256" key="2">
    <source>
        <dbReference type="ARBA" id="ARBA00022664"/>
    </source>
</evidence>
<dbReference type="Pfam" id="PF16573">
    <property type="entry name" value="CLP1_N"/>
    <property type="match status" value="1"/>
</dbReference>
<dbReference type="OrthoDB" id="258143at2759"/>
<keyword evidence="5 6" id="KW-0539">Nucleus</keyword>
<dbReference type="Proteomes" id="UP000650467">
    <property type="component" value="Unassembled WGS sequence"/>
</dbReference>
<evidence type="ECO:0000256" key="1">
    <source>
        <dbReference type="ARBA" id="ARBA00004123"/>
    </source>
</evidence>
<sequence>MAAEGGSISTTHTLSANQELRLECPNGKSVSIKLEEGSAEVFGTELERGKAVPVSGQKLAVFTWQGCKVTVEGEPSVQYVAEETPMAQYLNTHRTLAARRDEARRAAASSPGSPAARGPVVVVVGPTDSGKSTVCRLLCNWAVRDGYGPTFVDLDVGQGTITVPGCLSAVPVEQPIDLVEGINNIPIVFFYGHTSPGENPTLFKLLVDKLAGVLARRAAADPRVAAAGCVINTFGWVDGLGYELQKYLIQAFQSDVVLVMEQDRLHATLQQDLKAAMPRTAILKLAKSGGAVKREGDERRGAREARVRDYFYGAPGAPLQPATMTVKATDLAVYRIGSGPRAPNTALPIGAVSLADPLRLQALPPSLEMLQAVMAVSHAPTPDQILNMNVAGFVLIKDVDTARGTVTLTAPAAGQLPGRYLIMGTLRSSID</sequence>
<name>A0A835TNN1_CHLIN</name>
<evidence type="ECO:0000256" key="6">
    <source>
        <dbReference type="HAMAP-Rule" id="MF_03035"/>
    </source>
</evidence>
<dbReference type="Gene3D" id="2.40.30.330">
    <property type="entry name" value="Pre-mRNA cleavage complex subunit Clp1, C-terminal domain"/>
    <property type="match status" value="1"/>
</dbReference>
<dbReference type="SUPFAM" id="SSF52540">
    <property type="entry name" value="P-loop containing nucleoside triphosphate hydrolases"/>
    <property type="match status" value="1"/>
</dbReference>
<keyword evidence="2 6" id="KW-0507">mRNA processing</keyword>
<evidence type="ECO:0000259" key="7">
    <source>
        <dbReference type="Pfam" id="PF06807"/>
    </source>
</evidence>
<dbReference type="GO" id="GO:0005849">
    <property type="term" value="C:mRNA cleavage factor complex"/>
    <property type="evidence" value="ECO:0007669"/>
    <property type="project" value="InterPro"/>
</dbReference>
<feature type="domain" description="Clp1 P-loop" evidence="9">
    <location>
        <begin position="125"/>
        <end position="313"/>
    </location>
</feature>
<dbReference type="PANTHER" id="PTHR12755:SF6">
    <property type="entry name" value="POLYRIBONUCLEOTIDE 5'-HYDROXYL-KINASE CLP1"/>
    <property type="match status" value="1"/>
</dbReference>
<dbReference type="GO" id="GO:0005524">
    <property type="term" value="F:ATP binding"/>
    <property type="evidence" value="ECO:0007669"/>
    <property type="project" value="UniProtKB-UniRule"/>
</dbReference>
<comment type="subcellular location">
    <subcellularLocation>
        <location evidence="1 6">Nucleus</location>
    </subcellularLocation>
</comment>
<evidence type="ECO:0000313" key="11">
    <source>
        <dbReference type="Proteomes" id="UP000650467"/>
    </source>
</evidence>
<evidence type="ECO:0000256" key="3">
    <source>
        <dbReference type="ARBA" id="ARBA00022741"/>
    </source>
</evidence>
<dbReference type="Pfam" id="PF16575">
    <property type="entry name" value="CLP1_P"/>
    <property type="match status" value="1"/>
</dbReference>
<evidence type="ECO:0000256" key="5">
    <source>
        <dbReference type="ARBA" id="ARBA00023242"/>
    </source>
</evidence>
<dbReference type="InterPro" id="IPR032319">
    <property type="entry name" value="CLP1_P"/>
</dbReference>
<dbReference type="InterPro" id="IPR038239">
    <property type="entry name" value="Clp1_N_sf"/>
</dbReference>
<dbReference type="InterPro" id="IPR027417">
    <property type="entry name" value="P-loop_NTPase"/>
</dbReference>
<keyword evidence="4 6" id="KW-0067">ATP-binding</keyword>
<evidence type="ECO:0000259" key="9">
    <source>
        <dbReference type="Pfam" id="PF16575"/>
    </source>
</evidence>
<dbReference type="InterPro" id="IPR038238">
    <property type="entry name" value="Clp1_C_sf"/>
</dbReference>
<dbReference type="AlphaFoldDB" id="A0A835TNN1"/>
<feature type="domain" description="Clp1 N-terminal" evidence="8">
    <location>
        <begin position="13"/>
        <end position="103"/>
    </location>
</feature>
<keyword evidence="3 6" id="KW-0547">Nucleotide-binding</keyword>
<dbReference type="GO" id="GO:0031124">
    <property type="term" value="P:mRNA 3'-end processing"/>
    <property type="evidence" value="ECO:0007669"/>
    <property type="project" value="UniProtKB-UniRule"/>
</dbReference>
<comment type="caution">
    <text evidence="10">The sequence shown here is derived from an EMBL/GenBank/DDBJ whole genome shotgun (WGS) entry which is preliminary data.</text>
</comment>
<dbReference type="InterPro" id="IPR010655">
    <property type="entry name" value="Clp1_C"/>
</dbReference>
<dbReference type="InterPro" id="IPR045116">
    <property type="entry name" value="Clp1/Grc3"/>
</dbReference>
<keyword evidence="11" id="KW-1185">Reference proteome</keyword>
<dbReference type="GO" id="GO:0051731">
    <property type="term" value="F:polynucleotide 5'-hydroxyl-kinase activity"/>
    <property type="evidence" value="ECO:0007669"/>
    <property type="project" value="InterPro"/>
</dbReference>
<dbReference type="InterPro" id="IPR028606">
    <property type="entry name" value="Clp1"/>
</dbReference>
<evidence type="ECO:0000259" key="8">
    <source>
        <dbReference type="Pfam" id="PF16573"/>
    </source>
</evidence>
<dbReference type="Gene3D" id="3.40.50.300">
    <property type="entry name" value="P-loop containing nucleotide triphosphate hydrolases"/>
    <property type="match status" value="1"/>
</dbReference>
<feature type="domain" description="Clp1 C-terminal" evidence="7">
    <location>
        <begin position="319"/>
        <end position="426"/>
    </location>
</feature>
<dbReference type="Pfam" id="PF06807">
    <property type="entry name" value="Clp1"/>
    <property type="match status" value="1"/>
</dbReference>
<dbReference type="PANTHER" id="PTHR12755">
    <property type="entry name" value="CLEAVAGE/POLYADENYLATION FACTOR IA SUBUNIT CLP1P"/>
    <property type="match status" value="1"/>
</dbReference>
<dbReference type="GO" id="GO:0006388">
    <property type="term" value="P:tRNA splicing, via endonucleolytic cleavage and ligation"/>
    <property type="evidence" value="ECO:0007669"/>
    <property type="project" value="TreeGrafter"/>
</dbReference>
<dbReference type="Gene3D" id="2.60.120.1030">
    <property type="entry name" value="Clp1, DNA binding domain"/>
    <property type="match status" value="1"/>
</dbReference>
<comment type="function">
    <text evidence="6">Required for endonucleolytic cleavage during polyadenylation-dependent pre-mRNA 3'-end formation.</text>
</comment>
<feature type="binding site" evidence="6">
    <location>
        <position position="19"/>
    </location>
    <ligand>
        <name>ATP</name>
        <dbReference type="ChEBI" id="CHEBI:30616"/>
    </ligand>
</feature>
<dbReference type="FunFam" id="2.40.30.330:FF:000002">
    <property type="entry name" value="Protein CLP1 homolog"/>
    <property type="match status" value="1"/>
</dbReference>
<organism evidence="10 11">
    <name type="scientific">Chlamydomonas incerta</name>
    <dbReference type="NCBI Taxonomy" id="51695"/>
    <lineage>
        <taxon>Eukaryota</taxon>
        <taxon>Viridiplantae</taxon>
        <taxon>Chlorophyta</taxon>
        <taxon>core chlorophytes</taxon>
        <taxon>Chlorophyceae</taxon>
        <taxon>CS clade</taxon>
        <taxon>Chlamydomonadales</taxon>
        <taxon>Chlamydomonadaceae</taxon>
        <taxon>Chlamydomonas</taxon>
    </lineage>
</organism>
<dbReference type="InterPro" id="IPR032324">
    <property type="entry name" value="Clp1_N"/>
</dbReference>
<evidence type="ECO:0000256" key="4">
    <source>
        <dbReference type="ARBA" id="ARBA00022840"/>
    </source>
</evidence>
<feature type="binding site" evidence="6">
    <location>
        <begin position="128"/>
        <end position="133"/>
    </location>
    <ligand>
        <name>ATP</name>
        <dbReference type="ChEBI" id="CHEBI:30616"/>
    </ligand>
</feature>